<evidence type="ECO:0000256" key="7">
    <source>
        <dbReference type="ARBA" id="ARBA00023136"/>
    </source>
</evidence>
<evidence type="ECO:0000313" key="9">
    <source>
        <dbReference type="EMBL" id="MBP1992202.1"/>
    </source>
</evidence>
<protein>
    <submittedName>
        <fullName evidence="9">Peptide/nickel transport system ATP-binding protein</fullName>
    </submittedName>
</protein>
<keyword evidence="6 9" id="KW-0067">ATP-binding</keyword>
<evidence type="ECO:0000256" key="6">
    <source>
        <dbReference type="ARBA" id="ARBA00022840"/>
    </source>
</evidence>
<dbReference type="CDD" id="cd03257">
    <property type="entry name" value="ABC_NikE_OppD_transporters"/>
    <property type="match status" value="2"/>
</dbReference>
<dbReference type="NCBIfam" id="NF007739">
    <property type="entry name" value="PRK10419.1"/>
    <property type="match status" value="2"/>
</dbReference>
<evidence type="ECO:0000313" key="10">
    <source>
        <dbReference type="Proteomes" id="UP001519287"/>
    </source>
</evidence>
<evidence type="ECO:0000256" key="1">
    <source>
        <dbReference type="ARBA" id="ARBA00004202"/>
    </source>
</evidence>
<feature type="domain" description="ABC transporter" evidence="8">
    <location>
        <begin position="378"/>
        <end position="628"/>
    </location>
</feature>
<dbReference type="InterPro" id="IPR027417">
    <property type="entry name" value="P-loop_NTPase"/>
</dbReference>
<comment type="subcellular location">
    <subcellularLocation>
        <location evidence="1">Cell membrane</location>
        <topology evidence="1">Peripheral membrane protein</topology>
    </subcellularLocation>
</comment>
<proteinExistence type="inferred from homology"/>
<dbReference type="SMART" id="SM00382">
    <property type="entry name" value="AAA"/>
    <property type="match status" value="2"/>
</dbReference>
<dbReference type="EMBL" id="JAGGLB010000012">
    <property type="protein sequence ID" value="MBP1992202.1"/>
    <property type="molecule type" value="Genomic_DNA"/>
</dbReference>
<dbReference type="PROSITE" id="PS50893">
    <property type="entry name" value="ABC_TRANSPORTER_2"/>
    <property type="match status" value="2"/>
</dbReference>
<comment type="similarity">
    <text evidence="2">Belongs to the ABC transporter superfamily.</text>
</comment>
<keyword evidence="7" id="KW-0472">Membrane</keyword>
<organism evidence="9 10">
    <name type="scientific">Paenibacillus eucommiae</name>
    <dbReference type="NCBI Taxonomy" id="1355755"/>
    <lineage>
        <taxon>Bacteria</taxon>
        <taxon>Bacillati</taxon>
        <taxon>Bacillota</taxon>
        <taxon>Bacilli</taxon>
        <taxon>Bacillales</taxon>
        <taxon>Paenibacillaceae</taxon>
        <taxon>Paenibacillus</taxon>
    </lineage>
</organism>
<name>A0ABS4IXA4_9BACL</name>
<keyword evidence="3" id="KW-0813">Transport</keyword>
<dbReference type="InterPro" id="IPR003439">
    <property type="entry name" value="ABC_transporter-like_ATP-bd"/>
</dbReference>
<dbReference type="InterPro" id="IPR013563">
    <property type="entry name" value="Oligopep_ABC_C"/>
</dbReference>
<dbReference type="Pfam" id="PF08352">
    <property type="entry name" value="oligo_HPY"/>
    <property type="match status" value="2"/>
</dbReference>
<dbReference type="Gene3D" id="3.40.50.300">
    <property type="entry name" value="P-loop containing nucleotide triphosphate hydrolases"/>
    <property type="match status" value="2"/>
</dbReference>
<dbReference type="GO" id="GO:0005524">
    <property type="term" value="F:ATP binding"/>
    <property type="evidence" value="ECO:0007669"/>
    <property type="project" value="UniProtKB-KW"/>
</dbReference>
<sequence>MKTLLDIHNLTVQFATKKGLLTAISDVSLYIRPGETVCLVGESGSGKTITSKSVMRLIDYENGRITNGSIVLDGVDLVPLSQNSLKNLRGTKMAMVFQEPMAAFDPVFTIGSQITETIIQHKQGSSKQAWDRAVHLLNRVGIPEPELRMKQYPGELSGGMLQRAMIAMALACGPELLIADEPTTALDMTIQAQILQLLQELKAEFNMSILLITHDMGIAAEMADRIIVMYAGQIVEEATVYQLFEQPHHPYTQGLLKSITTMESDRSTKLYSIEGTIPNLAELPTGCRFHPRCPYATDKCVKESPPLLTVNGRQAACWYAGDLVATESSKRSLAAAAAEDNRKVDVYTAGEAGLDLDLGLGLGHGQDAGNHSRDAHLFEIEGISKFYPFKKGLFGRSSGSVRAVHDVSFQIRKGETFGLVGESGSGKSTLGRVILQLEKATSGKIVFQGQNLTDLNEGGLRQTRKNLQMIFQDPYGSMNPRWKVGDIIGEPLWVHESLSIKEKKTRVEQLLEVVGLNPAWADRYPHEFSGGQRQRIGIARAIALRPSFVVADEAVSALDVSVQAQIVNLMQDLQRNLGLTYLFIAHGLHIVRHISDRIGVMYLGRLVEIADSEELFSYPAHHYTRALIDSIPWPDPTRKREFIAIQGEIPSPANPPAGCHFHTRCPAATDRCRSEQPELKEIHQGHYAACHYPA</sequence>
<keyword evidence="5" id="KW-0547">Nucleotide-binding</keyword>
<dbReference type="Pfam" id="PF00005">
    <property type="entry name" value="ABC_tran"/>
    <property type="match status" value="2"/>
</dbReference>
<dbReference type="SUPFAM" id="SSF52540">
    <property type="entry name" value="P-loop containing nucleoside triphosphate hydrolases"/>
    <property type="match status" value="2"/>
</dbReference>
<dbReference type="Proteomes" id="UP001519287">
    <property type="component" value="Unassembled WGS sequence"/>
</dbReference>
<feature type="domain" description="ABC transporter" evidence="8">
    <location>
        <begin position="7"/>
        <end position="256"/>
    </location>
</feature>
<dbReference type="PANTHER" id="PTHR43297:SF2">
    <property type="entry name" value="DIPEPTIDE TRANSPORT ATP-BINDING PROTEIN DPPD"/>
    <property type="match status" value="1"/>
</dbReference>
<dbReference type="RefSeq" id="WP_245375651.1">
    <property type="nucleotide sequence ID" value="NZ_JAGGLB010000012.1"/>
</dbReference>
<evidence type="ECO:0000256" key="4">
    <source>
        <dbReference type="ARBA" id="ARBA00022475"/>
    </source>
</evidence>
<evidence type="ECO:0000259" key="8">
    <source>
        <dbReference type="PROSITE" id="PS50893"/>
    </source>
</evidence>
<dbReference type="NCBIfam" id="TIGR01727">
    <property type="entry name" value="oligo_HPY"/>
    <property type="match status" value="2"/>
</dbReference>
<dbReference type="NCBIfam" id="NF008453">
    <property type="entry name" value="PRK11308.1"/>
    <property type="match status" value="2"/>
</dbReference>
<dbReference type="InterPro" id="IPR003593">
    <property type="entry name" value="AAA+_ATPase"/>
</dbReference>
<evidence type="ECO:0000256" key="5">
    <source>
        <dbReference type="ARBA" id="ARBA00022741"/>
    </source>
</evidence>
<comment type="caution">
    <text evidence="9">The sequence shown here is derived from an EMBL/GenBank/DDBJ whole genome shotgun (WGS) entry which is preliminary data.</text>
</comment>
<reference evidence="9 10" key="1">
    <citation type="submission" date="2021-03" db="EMBL/GenBank/DDBJ databases">
        <title>Genomic Encyclopedia of Type Strains, Phase IV (KMG-IV): sequencing the most valuable type-strain genomes for metagenomic binning, comparative biology and taxonomic classification.</title>
        <authorList>
            <person name="Goeker M."/>
        </authorList>
    </citation>
    <scope>NUCLEOTIDE SEQUENCE [LARGE SCALE GENOMIC DNA]</scope>
    <source>
        <strain evidence="9 10">DSM 26048</strain>
    </source>
</reference>
<dbReference type="PROSITE" id="PS00211">
    <property type="entry name" value="ABC_TRANSPORTER_1"/>
    <property type="match status" value="2"/>
</dbReference>
<keyword evidence="4" id="KW-1003">Cell membrane</keyword>
<dbReference type="InterPro" id="IPR017871">
    <property type="entry name" value="ABC_transporter-like_CS"/>
</dbReference>
<dbReference type="PANTHER" id="PTHR43297">
    <property type="entry name" value="OLIGOPEPTIDE TRANSPORT ATP-BINDING PROTEIN APPD"/>
    <property type="match status" value="1"/>
</dbReference>
<evidence type="ECO:0000256" key="3">
    <source>
        <dbReference type="ARBA" id="ARBA00022448"/>
    </source>
</evidence>
<dbReference type="InterPro" id="IPR050388">
    <property type="entry name" value="ABC_Ni/Peptide_Import"/>
</dbReference>
<gene>
    <name evidence="9" type="ORF">J2Z66_003810</name>
</gene>
<evidence type="ECO:0000256" key="2">
    <source>
        <dbReference type="ARBA" id="ARBA00005417"/>
    </source>
</evidence>
<keyword evidence="10" id="KW-1185">Reference proteome</keyword>
<accession>A0ABS4IXA4</accession>